<comment type="caution">
    <text evidence="1">The sequence shown here is derived from an EMBL/GenBank/DDBJ whole genome shotgun (WGS) entry which is preliminary data.</text>
</comment>
<organism evidence="1 2">
    <name type="scientific">Silurus meridionalis</name>
    <name type="common">Southern catfish</name>
    <name type="synonym">Silurus soldatovi meridionalis</name>
    <dbReference type="NCBI Taxonomy" id="175797"/>
    <lineage>
        <taxon>Eukaryota</taxon>
        <taxon>Metazoa</taxon>
        <taxon>Chordata</taxon>
        <taxon>Craniata</taxon>
        <taxon>Vertebrata</taxon>
        <taxon>Euteleostomi</taxon>
        <taxon>Actinopterygii</taxon>
        <taxon>Neopterygii</taxon>
        <taxon>Teleostei</taxon>
        <taxon>Ostariophysi</taxon>
        <taxon>Siluriformes</taxon>
        <taxon>Siluridae</taxon>
        <taxon>Silurus</taxon>
    </lineage>
</organism>
<evidence type="ECO:0000313" key="2">
    <source>
        <dbReference type="Proteomes" id="UP000606274"/>
    </source>
</evidence>
<sequence length="259" mass="29868">MAAGEHRRLLKVIRLHQRTCAYIKACAEGYRFDFDTFRGPCDACYALVSIFLKNCLWCLQQPTCPLGEWCRNGPRKWYRFPPEKDEFVWETDEDPFRPVMDILHHADMFSPDGMWLDSIQNSVYDLPAGLQLITRIYHVRRAITLAQSFGVTASSVGAPSTHSFLFTDFVMQSTFVTYYTITFCGYVLWTTEPAKHRDWNCRPILCHKFHTIGTDSMVFSSSLPGVDLRIHNAVWSSLQSHSSISVPLPHWIRRLSPIP</sequence>
<dbReference type="AlphaFoldDB" id="A0A8T0BLC0"/>
<gene>
    <name evidence="1" type="ORF">HF521_016935</name>
</gene>
<keyword evidence="2" id="KW-1185">Reference proteome</keyword>
<proteinExistence type="predicted"/>
<protein>
    <submittedName>
        <fullName evidence="1">Uncharacterized protein</fullName>
    </submittedName>
</protein>
<dbReference type="EMBL" id="JABFDY010000004">
    <property type="protein sequence ID" value="KAF7707878.1"/>
    <property type="molecule type" value="Genomic_DNA"/>
</dbReference>
<name>A0A8T0BLC0_SILME</name>
<accession>A0A8T0BLC0</accession>
<dbReference type="Proteomes" id="UP000606274">
    <property type="component" value="Unassembled WGS sequence"/>
</dbReference>
<evidence type="ECO:0000313" key="1">
    <source>
        <dbReference type="EMBL" id="KAF7707878.1"/>
    </source>
</evidence>
<reference evidence="1" key="1">
    <citation type="submission" date="2020-08" db="EMBL/GenBank/DDBJ databases">
        <title>Chromosome-level assembly of Southern catfish (Silurus meridionalis) provides insights into visual adaptation to the nocturnal and benthic lifestyles.</title>
        <authorList>
            <person name="Zhang Y."/>
            <person name="Wang D."/>
            <person name="Peng Z."/>
        </authorList>
    </citation>
    <scope>NUCLEOTIDE SEQUENCE</scope>
    <source>
        <strain evidence="1">SWU-2019-XX</strain>
        <tissue evidence="1">Muscle</tissue>
    </source>
</reference>